<proteinExistence type="predicted"/>
<dbReference type="InterPro" id="IPR034756">
    <property type="entry name" value="T2SSM_b"/>
</dbReference>
<reference evidence="1" key="1">
    <citation type="submission" date="2019-02" db="EMBL/GenBank/DDBJ databases">
        <authorList>
            <person name="Li S.-H."/>
        </authorList>
    </citation>
    <scope>NUCLEOTIDE SEQUENCE</scope>
    <source>
        <strain evidence="1">IMCC8485</strain>
    </source>
</reference>
<accession>A0ABT3SQ99</accession>
<evidence type="ECO:0000313" key="1">
    <source>
        <dbReference type="EMBL" id="MCX2972157.1"/>
    </source>
</evidence>
<dbReference type="Proteomes" id="UP001143307">
    <property type="component" value="Unassembled WGS sequence"/>
</dbReference>
<organism evidence="1 2">
    <name type="scientific">Candidatus Seongchinamella marina</name>
    <dbReference type="NCBI Taxonomy" id="2518990"/>
    <lineage>
        <taxon>Bacteria</taxon>
        <taxon>Pseudomonadati</taxon>
        <taxon>Pseudomonadota</taxon>
        <taxon>Gammaproteobacteria</taxon>
        <taxon>Cellvibrionales</taxon>
        <taxon>Halieaceae</taxon>
        <taxon>Seongchinamella</taxon>
    </lineage>
</organism>
<comment type="caution">
    <text evidence="1">The sequence shown here is derived from an EMBL/GenBank/DDBJ whole genome shotgun (WGS) entry which is preliminary data.</text>
</comment>
<protein>
    <submittedName>
        <fullName evidence="1">General secretion pathway protein GspM</fullName>
    </submittedName>
</protein>
<gene>
    <name evidence="1" type="ORF">EYC87_00975</name>
</gene>
<name>A0ABT3SQ99_9GAMM</name>
<dbReference type="RefSeq" id="WP_279251214.1">
    <property type="nucleotide sequence ID" value="NZ_SHNP01000001.1"/>
</dbReference>
<evidence type="ECO:0000313" key="2">
    <source>
        <dbReference type="Proteomes" id="UP001143307"/>
    </source>
</evidence>
<dbReference type="NCBIfam" id="NF040576">
    <property type="entry name" value="T2SS_GspM_XpsM"/>
    <property type="match status" value="1"/>
</dbReference>
<dbReference type="Pfam" id="PF10741">
    <property type="entry name" value="T2SSM_b"/>
    <property type="match status" value="1"/>
</dbReference>
<dbReference type="EMBL" id="SHNP01000001">
    <property type="protein sequence ID" value="MCX2972157.1"/>
    <property type="molecule type" value="Genomic_DNA"/>
</dbReference>
<keyword evidence="2" id="KW-1185">Reference proteome</keyword>
<sequence>MIAWIKTHQRSALICALTLLLPLLMYLNLLFGAYGLRAEYARDMERLPQRIARLQGLQEVEGQLRDSSGVVQQTTARLAYPSTAERASIAASMQSDVRQLMADAGLTVSNSQVLPVREEESFDYIGVKLTVAGDIDALDRTLAEMADFTPLIIVEGLDVWPTRQRSTRGASAKVEKQEATVSIRLLSLRSLR</sequence>